<dbReference type="EMBL" id="UOEH01000523">
    <property type="protein sequence ID" value="VAW06500.1"/>
    <property type="molecule type" value="Genomic_DNA"/>
</dbReference>
<evidence type="ECO:0000313" key="1">
    <source>
        <dbReference type="EMBL" id="VAW06500.1"/>
    </source>
</evidence>
<reference evidence="1" key="1">
    <citation type="submission" date="2018-06" db="EMBL/GenBank/DDBJ databases">
        <authorList>
            <person name="Zhirakovskaya E."/>
        </authorList>
    </citation>
    <scope>NUCLEOTIDE SEQUENCE</scope>
</reference>
<dbReference type="AlphaFoldDB" id="A0A3B0SPW1"/>
<sequence length="31" mass="3254">DGSAGLLPDLKTFWDRLSSVYAPGAFLVSGL</sequence>
<organism evidence="1">
    <name type="scientific">hydrothermal vent metagenome</name>
    <dbReference type="NCBI Taxonomy" id="652676"/>
    <lineage>
        <taxon>unclassified sequences</taxon>
        <taxon>metagenomes</taxon>
        <taxon>ecological metagenomes</taxon>
    </lineage>
</organism>
<feature type="non-terminal residue" evidence="1">
    <location>
        <position position="1"/>
    </location>
</feature>
<proteinExistence type="predicted"/>
<gene>
    <name evidence="1" type="ORF">MNBD_ALPHA05-980</name>
</gene>
<name>A0A3B0SPW1_9ZZZZ</name>
<protein>
    <submittedName>
        <fullName evidence="1">Uncharacterized protein</fullName>
    </submittedName>
</protein>
<accession>A0A3B0SPW1</accession>